<organism evidence="1 2">
    <name type="scientific">Nitrososphaeria virus YSH_922147</name>
    <dbReference type="NCBI Taxonomy" id="3071323"/>
    <lineage>
        <taxon>Viruses</taxon>
        <taxon>Duplodnaviria</taxon>
        <taxon>Heunggongvirae</taxon>
        <taxon>Uroviricota</taxon>
        <taxon>Caudoviricetes</taxon>
        <taxon>Juravirales</taxon>
        <taxon>Yangangviridae</taxon>
        <taxon>Mathaucavirus</taxon>
        <taxon>Mathaucavirus yangshanense</taxon>
    </lineage>
</organism>
<accession>A0A976UAT6</accession>
<protein>
    <submittedName>
        <fullName evidence="1">Zn-finger protein</fullName>
    </submittedName>
</protein>
<dbReference type="Proteomes" id="UP001156973">
    <property type="component" value="Segment"/>
</dbReference>
<evidence type="ECO:0000313" key="2">
    <source>
        <dbReference type="Proteomes" id="UP001156973"/>
    </source>
</evidence>
<dbReference type="EMBL" id="ON649701">
    <property type="protein sequence ID" value="UVF62475.1"/>
    <property type="molecule type" value="Genomic_DNA"/>
</dbReference>
<sequence>MNKCLDKCGNDAVEGSDYCDDCNYEKCSQCHTQLYSYDDGRGGLEYLCPKCEYEDLPKFLRERFSKFRTQNICLHFEFKESCKICKYNPLPYSGTLDCNKSHDHTKGCLI</sequence>
<name>A0A976UAT6_9CAUD</name>
<proteinExistence type="predicted"/>
<reference evidence="1 2" key="1">
    <citation type="submission" date="2022-05" db="EMBL/GenBank/DDBJ databases">
        <title>Diverse viruses of marine archaea discovered using metagenomics.</title>
        <authorList>
            <person name="Zhou Y."/>
        </authorList>
    </citation>
    <scope>NUCLEOTIDE SEQUENCE [LARGE SCALE GENOMIC DNA]</scope>
    <source>
        <strain evidence="1">YSH_922147</strain>
    </source>
</reference>
<dbReference type="KEGG" id="vg:80545026"/>
<evidence type="ECO:0000313" key="1">
    <source>
        <dbReference type="EMBL" id="UVF62475.1"/>
    </source>
</evidence>
<keyword evidence="2" id="KW-1185">Reference proteome</keyword>